<dbReference type="InterPro" id="IPR017847">
    <property type="entry name" value="T6SS_RhsGE_Vgr_subset"/>
</dbReference>
<comment type="caution">
    <text evidence="5">The sequence shown here is derived from an EMBL/GenBank/DDBJ whole genome shotgun (WGS) entry which is preliminary data.</text>
</comment>
<evidence type="ECO:0000259" key="3">
    <source>
        <dbReference type="Pfam" id="PF04717"/>
    </source>
</evidence>
<dbReference type="STRING" id="394096.DB31_4500"/>
<gene>
    <name evidence="5" type="ORF">DB31_4500</name>
</gene>
<dbReference type="SUPFAM" id="SSF69279">
    <property type="entry name" value="Phage tail proteins"/>
    <property type="match status" value="2"/>
</dbReference>
<dbReference type="Pfam" id="PF04717">
    <property type="entry name" value="Phage_base_V"/>
    <property type="match status" value="1"/>
</dbReference>
<evidence type="ECO:0000256" key="2">
    <source>
        <dbReference type="SAM" id="MobiDB-lite"/>
    </source>
</evidence>
<dbReference type="Gene3D" id="2.40.50.230">
    <property type="entry name" value="Gp5 N-terminal domain"/>
    <property type="match status" value="1"/>
</dbReference>
<dbReference type="InterPro" id="IPR006533">
    <property type="entry name" value="T6SS_Vgr_RhsGE"/>
</dbReference>
<dbReference type="InterPro" id="IPR054030">
    <property type="entry name" value="Gp5_Vgr_C"/>
</dbReference>
<sequence>MGGAVAREHRLVFELQAGPLAAGDLTVTRLSGNEALSELFDFQVEFFPTALEPLDTHELLGTQAALSVRTPEGSERFIHGWVEEVVDVGLRHGRPEYRVRMAPTLRQLRHVRRSRIFQNLSVPDIVAQVLKAGHVEHRLALSGSYPQREYCVQYRETDLDFVLRLLESEGLFFFFEHGPDSHVMVLGDSASAHEPLAGESTLLFRSETGQAPTVGEHITRVALAHRLLPHKVALRDFDFERPTLDLTTQVNETQEVQGLEIYDYPGDYVQPGEGKRLSKVRLEEQRFGVKTLACAGTCHRMLPGATFALAEHPDDELNGELLLVRVRHEGQRQEMVGDAHPVEGSYRNEFLTLPSGIPYRPRRTTRPPVIAGIQTATVVGPSGEETQPDTHGRIKVQFHWDRQGQRNEQSSCWVRVGQAWAGEGWGANFIPRVGQEVVVRFLEGNPDRPLVVGAVYNGNNPPPVALPGEKTKSTQRTDSSVGGGGFNEVRIEDAAGEEEVYLHAQKDENLETLNDKTQTVRGNEQLLVEKDRSREVHGQQSLAVRLEDDSAIDGNQTLTVTGNRDTRIKESHDEGVDGSQSITVGMAHTLNVTQAVAFNVGAAAALNIGAAYSINVALASNTAVGGARLEQIAGLKKVDVGVDWSETVGGNRGSDVLGEVEEEVKGKLLQDTGQDRKDESGRHTFTEVKQETGFSSKELKFKADEAAVVVGDELALLIDKSGTVKIWAKELTVDGSQLKLKGSKIKKESGGSGQSKSFQEVLDPSVAKEGKTYQGDKGPLSPQDAKAFKDGKYTEKVLTKDVQVERLHGGGAFPQGRWVTGGSRPLGLEGKIRMALRPEWGNAASQSSSFTLKAGTKVYEGIVAGQGTGYAGGATQILINVPKTVLEKGGAATGAFLKTVFL</sequence>
<dbReference type="NCBIfam" id="TIGR03361">
    <property type="entry name" value="VI_Rhs_Vgr"/>
    <property type="match status" value="1"/>
</dbReference>
<evidence type="ECO:0000313" key="5">
    <source>
        <dbReference type="EMBL" id="KFE61065.1"/>
    </source>
</evidence>
<dbReference type="Pfam" id="PF05954">
    <property type="entry name" value="Phage_GPD"/>
    <property type="match status" value="1"/>
</dbReference>
<dbReference type="Proteomes" id="UP000028725">
    <property type="component" value="Unassembled WGS sequence"/>
</dbReference>
<evidence type="ECO:0000256" key="1">
    <source>
        <dbReference type="ARBA" id="ARBA00005558"/>
    </source>
</evidence>
<reference evidence="5 6" key="1">
    <citation type="submission" date="2014-04" db="EMBL/GenBank/DDBJ databases">
        <title>Genome assembly of Hyalangium minutum DSM 14724.</title>
        <authorList>
            <person name="Sharma G."/>
            <person name="Subramanian S."/>
        </authorList>
    </citation>
    <scope>NUCLEOTIDE SEQUENCE [LARGE SCALE GENOMIC DNA]</scope>
    <source>
        <strain evidence="5 6">DSM 14724</strain>
    </source>
</reference>
<dbReference type="NCBIfam" id="TIGR01646">
    <property type="entry name" value="vgr_GE"/>
    <property type="match status" value="1"/>
</dbReference>
<dbReference type="InterPro" id="IPR037026">
    <property type="entry name" value="Vgr_OB-fold_dom_sf"/>
</dbReference>
<dbReference type="PATRIC" id="fig|394096.3.peg.8232"/>
<evidence type="ECO:0000313" key="6">
    <source>
        <dbReference type="Proteomes" id="UP000028725"/>
    </source>
</evidence>
<feature type="region of interest" description="Disordered" evidence="2">
    <location>
        <begin position="744"/>
        <end position="784"/>
    </location>
</feature>
<dbReference type="SUPFAM" id="SSF69255">
    <property type="entry name" value="gp5 N-terminal domain-like"/>
    <property type="match status" value="1"/>
</dbReference>
<feature type="domain" description="Gp5/Type VI secretion system Vgr protein OB-fold" evidence="3">
    <location>
        <begin position="386"/>
        <end position="456"/>
    </location>
</feature>
<accession>A0A085W052</accession>
<evidence type="ECO:0000259" key="4">
    <source>
        <dbReference type="Pfam" id="PF22178"/>
    </source>
</evidence>
<dbReference type="Gene3D" id="3.55.50.10">
    <property type="entry name" value="Baseplate protein-like domains"/>
    <property type="match status" value="1"/>
</dbReference>
<keyword evidence="6" id="KW-1185">Reference proteome</keyword>
<feature type="domain" description="Gp5/Type VI secretion system Vgr C-terminal trimerisation" evidence="4">
    <location>
        <begin position="473"/>
        <end position="584"/>
    </location>
</feature>
<dbReference type="SUPFAM" id="SSF69349">
    <property type="entry name" value="Phage fibre proteins"/>
    <property type="match status" value="1"/>
</dbReference>
<proteinExistence type="inferred from homology"/>
<dbReference type="AlphaFoldDB" id="A0A085W052"/>
<dbReference type="InterPro" id="IPR006531">
    <property type="entry name" value="Gp5/Vgr_OB"/>
</dbReference>
<dbReference type="EMBL" id="JMCB01000025">
    <property type="protein sequence ID" value="KFE61065.1"/>
    <property type="molecule type" value="Genomic_DNA"/>
</dbReference>
<organism evidence="5 6">
    <name type="scientific">Hyalangium minutum</name>
    <dbReference type="NCBI Taxonomy" id="394096"/>
    <lineage>
        <taxon>Bacteria</taxon>
        <taxon>Pseudomonadati</taxon>
        <taxon>Myxococcota</taxon>
        <taxon>Myxococcia</taxon>
        <taxon>Myxococcales</taxon>
        <taxon>Cystobacterineae</taxon>
        <taxon>Archangiaceae</taxon>
        <taxon>Hyalangium</taxon>
    </lineage>
</organism>
<feature type="region of interest" description="Disordered" evidence="2">
    <location>
        <begin position="461"/>
        <end position="486"/>
    </location>
</feature>
<dbReference type="Gene3D" id="4.10.220.110">
    <property type="match status" value="1"/>
</dbReference>
<dbReference type="Gene3D" id="2.30.110.50">
    <property type="match status" value="1"/>
</dbReference>
<name>A0A085W052_9BACT</name>
<protein>
    <submittedName>
        <fullName evidence="5">VgrG protein</fullName>
    </submittedName>
</protein>
<comment type="similarity">
    <text evidence="1">Belongs to the VgrG protein family.</text>
</comment>
<dbReference type="Pfam" id="PF22178">
    <property type="entry name" value="Gp5_trimer_C"/>
    <property type="match status" value="1"/>
</dbReference>
<dbReference type="OrthoDB" id="5482463at2"/>